<dbReference type="EMBL" id="NQJD01000068">
    <property type="protein sequence ID" value="TAA73706.1"/>
    <property type="molecule type" value="Genomic_DNA"/>
</dbReference>
<evidence type="ECO:0008006" key="3">
    <source>
        <dbReference type="Google" id="ProtNLM"/>
    </source>
</evidence>
<protein>
    <recommendedName>
        <fullName evidence="3">Replication-relaxation</fullName>
    </recommendedName>
</protein>
<proteinExistence type="predicted"/>
<evidence type="ECO:0000313" key="1">
    <source>
        <dbReference type="EMBL" id="TAA73706.1"/>
    </source>
</evidence>
<evidence type="ECO:0000313" key="2">
    <source>
        <dbReference type="Proteomes" id="UP000316238"/>
    </source>
</evidence>
<accession>A0A521FY69</accession>
<organism evidence="1 2">
    <name type="scientific">Candidatus Electronema aureum</name>
    <dbReference type="NCBI Taxonomy" id="2005002"/>
    <lineage>
        <taxon>Bacteria</taxon>
        <taxon>Pseudomonadati</taxon>
        <taxon>Thermodesulfobacteriota</taxon>
        <taxon>Desulfobulbia</taxon>
        <taxon>Desulfobulbales</taxon>
        <taxon>Desulfobulbaceae</taxon>
        <taxon>Candidatus Electronema</taxon>
    </lineage>
</organism>
<reference evidence="1" key="1">
    <citation type="submission" date="2017-07" db="EMBL/GenBank/DDBJ databases">
        <title>The cable genome - Insights into the physiology and evolution of filamentous bacteria capable of sulfide oxidation via long distance electron transfer.</title>
        <authorList>
            <person name="Thorup C."/>
            <person name="Bjerg J.T."/>
            <person name="Schreiber L."/>
            <person name="Nielsen L.P."/>
            <person name="Kjeldsen K.U."/>
            <person name="Boesen T."/>
            <person name="Boggild A."/>
            <person name="Meysman F."/>
            <person name="Geelhoed J."/>
            <person name="Schramm A."/>
        </authorList>
    </citation>
    <scope>NUCLEOTIDE SEQUENCE [LARGE SCALE GENOMIC DNA]</scope>
    <source>
        <strain evidence="1">GS</strain>
    </source>
</reference>
<comment type="caution">
    <text evidence="1">The sequence shown here is derived from an EMBL/GenBank/DDBJ whole genome shotgun (WGS) entry which is preliminary data.</text>
</comment>
<dbReference type="Proteomes" id="UP000316238">
    <property type="component" value="Unassembled WGS sequence"/>
</dbReference>
<keyword evidence="2" id="KW-1185">Reference proteome</keyword>
<gene>
    <name evidence="1" type="ORF">CDV28_1682</name>
</gene>
<name>A0A521FY69_9BACT</name>
<dbReference type="AlphaFoldDB" id="A0A521FY69"/>
<sequence>MDTSTQIKKMQAARALRLGDKSPRQVGAEKANLVLLWIYRWGWASPTTVGLVGSDNQNGLAARLVRRGFLNKIRTESGGGQRDVPAYILTLTELGRHEVERLITDPDDLLPYDVDPYRINQTLLRHDHMAQTATAKALASGTISGYQTERELRQKSQKSMKQPDVVWQQGSDHLTAVEIELSAKWERDLDQFVRSCIYAMTEGRNGEPPRFQHIAVVSDAPAIVTRYKRAFSPGASYGIWKRDEKSRHWKQERTAEVPDWVEERMLWKLVEHR</sequence>